<gene>
    <name evidence="1" type="ORF">DSO57_1033197</name>
</gene>
<evidence type="ECO:0000313" key="1">
    <source>
        <dbReference type="EMBL" id="KAJ9052534.1"/>
    </source>
</evidence>
<accession>A0ACC2RR53</accession>
<keyword evidence="2" id="KW-1185">Reference proteome</keyword>
<protein>
    <submittedName>
        <fullName evidence="1">Uncharacterized protein</fullName>
    </submittedName>
</protein>
<organism evidence="1 2">
    <name type="scientific">Entomophthora muscae</name>
    <dbReference type="NCBI Taxonomy" id="34485"/>
    <lineage>
        <taxon>Eukaryota</taxon>
        <taxon>Fungi</taxon>
        <taxon>Fungi incertae sedis</taxon>
        <taxon>Zoopagomycota</taxon>
        <taxon>Entomophthoromycotina</taxon>
        <taxon>Entomophthoromycetes</taxon>
        <taxon>Entomophthorales</taxon>
        <taxon>Entomophthoraceae</taxon>
        <taxon>Entomophthora</taxon>
    </lineage>
</organism>
<sequence length="162" mass="18242">MKAIQQAMKIRHKEEHTRVDDLTNKEETMDHKDSSTPVLVHINEEPPVEARTIHPDPQEWHKTNTHPNQPSQKKKKPKKQPGEAPLDTNTSQKPMEQGFTINKPVHPQKPQKGEDHGMLADLPASQFPTYKKVNPPTQPTLSSNQASGTHKTNNNNILIPVG</sequence>
<reference evidence="1" key="1">
    <citation type="submission" date="2022-04" db="EMBL/GenBank/DDBJ databases">
        <title>Genome of the entomopathogenic fungus Entomophthora muscae.</title>
        <authorList>
            <person name="Elya C."/>
            <person name="Lovett B.R."/>
            <person name="Lee E."/>
            <person name="Macias A.M."/>
            <person name="Hajek A.E."/>
            <person name="De Bivort B.L."/>
            <person name="Kasson M.T."/>
            <person name="De Fine Licht H.H."/>
            <person name="Stajich J.E."/>
        </authorList>
    </citation>
    <scope>NUCLEOTIDE SEQUENCE</scope>
    <source>
        <strain evidence="1">Berkeley</strain>
    </source>
</reference>
<name>A0ACC2RR53_9FUNG</name>
<comment type="caution">
    <text evidence="1">The sequence shown here is derived from an EMBL/GenBank/DDBJ whole genome shotgun (WGS) entry which is preliminary data.</text>
</comment>
<proteinExistence type="predicted"/>
<evidence type="ECO:0000313" key="2">
    <source>
        <dbReference type="Proteomes" id="UP001165960"/>
    </source>
</evidence>
<dbReference type="EMBL" id="QTSX02006648">
    <property type="protein sequence ID" value="KAJ9052534.1"/>
    <property type="molecule type" value="Genomic_DNA"/>
</dbReference>
<dbReference type="Proteomes" id="UP001165960">
    <property type="component" value="Unassembled WGS sequence"/>
</dbReference>